<evidence type="ECO:0000313" key="1">
    <source>
        <dbReference type="EMBL" id="KAF2071494.1"/>
    </source>
</evidence>
<gene>
    <name evidence="1" type="ORF">CYY_007189</name>
</gene>
<dbReference type="PANTHER" id="PTHR35868:SF1">
    <property type="entry name" value="DUF2804 DOMAIN-CONTAINING PROTEIN"/>
    <property type="match status" value="1"/>
</dbReference>
<accession>A0A8J4PS81</accession>
<keyword evidence="2" id="KW-1185">Reference proteome</keyword>
<sequence length="267" mass="30522">MYELLYIDLTSESKTDFWAYDSEYYDEIRYTPFIRETIHQSGDFANLNKQGFHLNISIDNNNNGIIKHILDVENLKLKLKIHAILNLSPSRESIVLVSQINNQLYYSCNTNTIPISGNILIGGKHFDASKCFGVMRFFRGITNSVKYIVWFTGNGRINGKPLGINIGQGLGNVDSLTENGVCVDGIIHKLGQVEIEKVSEFIWYLKNKRFGNEGKLMFTLLRKVEQENHFIKFTRVVGKFNGRFILDSGIEINILNLVGYMHISKND</sequence>
<organism evidence="1 2">
    <name type="scientific">Polysphondylium violaceum</name>
    <dbReference type="NCBI Taxonomy" id="133409"/>
    <lineage>
        <taxon>Eukaryota</taxon>
        <taxon>Amoebozoa</taxon>
        <taxon>Evosea</taxon>
        <taxon>Eumycetozoa</taxon>
        <taxon>Dictyostelia</taxon>
        <taxon>Dictyosteliales</taxon>
        <taxon>Dictyosteliaceae</taxon>
        <taxon>Polysphondylium</taxon>
    </lineage>
</organism>
<dbReference type="AlphaFoldDB" id="A0A8J4PS81"/>
<dbReference type="EMBL" id="AJWJ01000369">
    <property type="protein sequence ID" value="KAF2071494.1"/>
    <property type="molecule type" value="Genomic_DNA"/>
</dbReference>
<proteinExistence type="predicted"/>
<dbReference type="Proteomes" id="UP000695562">
    <property type="component" value="Unassembled WGS sequence"/>
</dbReference>
<dbReference type="InterPro" id="IPR021243">
    <property type="entry name" value="DUF2804"/>
</dbReference>
<evidence type="ECO:0000313" key="2">
    <source>
        <dbReference type="Proteomes" id="UP000695562"/>
    </source>
</evidence>
<dbReference type="Pfam" id="PF10974">
    <property type="entry name" value="DUF2804"/>
    <property type="match status" value="1"/>
</dbReference>
<dbReference type="OrthoDB" id="4763727at2759"/>
<reference evidence="1" key="1">
    <citation type="submission" date="2020-01" db="EMBL/GenBank/DDBJ databases">
        <title>Development of genomics and gene disruption for Polysphondylium violaceum indicates a role for the polyketide synthase stlB in stalk morphogenesis.</title>
        <authorList>
            <person name="Narita B."/>
            <person name="Kawabe Y."/>
            <person name="Kin K."/>
            <person name="Saito T."/>
            <person name="Gibbs R."/>
            <person name="Kuspa A."/>
            <person name="Muzny D."/>
            <person name="Queller D."/>
            <person name="Richards S."/>
            <person name="Strassman J."/>
            <person name="Sucgang R."/>
            <person name="Worley K."/>
            <person name="Schaap P."/>
        </authorList>
    </citation>
    <scope>NUCLEOTIDE SEQUENCE</scope>
    <source>
        <strain evidence="1">QSvi11</strain>
    </source>
</reference>
<comment type="caution">
    <text evidence="1">The sequence shown here is derived from an EMBL/GenBank/DDBJ whole genome shotgun (WGS) entry which is preliminary data.</text>
</comment>
<protein>
    <submittedName>
        <fullName evidence="1">Uncharacterized protein</fullName>
    </submittedName>
</protein>
<dbReference type="PANTHER" id="PTHR35868">
    <property type="entry name" value="DUF2804 DOMAIN-CONTAINING PROTEIN-RELATED"/>
    <property type="match status" value="1"/>
</dbReference>
<name>A0A8J4PS81_9MYCE</name>